<evidence type="ECO:0000256" key="4">
    <source>
        <dbReference type="ARBA" id="ARBA00022723"/>
    </source>
</evidence>
<feature type="compositionally biased region" description="Polar residues" evidence="16">
    <location>
        <begin position="779"/>
        <end position="793"/>
    </location>
</feature>
<feature type="binding site" evidence="13">
    <location>
        <position position="1055"/>
    </location>
    <ligand>
        <name>ATP</name>
        <dbReference type="ChEBI" id="CHEBI:30616"/>
    </ligand>
</feature>
<feature type="binding site" evidence="13">
    <location>
        <position position="602"/>
    </location>
    <ligand>
        <name>ATP</name>
        <dbReference type="ChEBI" id="CHEBI:30616"/>
    </ligand>
</feature>
<dbReference type="PANTHER" id="PTHR24092:SF218">
    <property type="entry name" value="PHOSPHOLIPID-TRANSPORTING ATPASE"/>
    <property type="match status" value="1"/>
</dbReference>
<feature type="transmembrane region" description="Helical" evidence="15">
    <location>
        <begin position="1551"/>
        <end position="1571"/>
    </location>
</feature>
<evidence type="ECO:0000256" key="2">
    <source>
        <dbReference type="ARBA" id="ARBA00008109"/>
    </source>
</evidence>
<feature type="region of interest" description="Disordered" evidence="16">
    <location>
        <begin position="1211"/>
        <end position="1240"/>
    </location>
</feature>
<feature type="binding site" evidence="13">
    <location>
        <position position="600"/>
    </location>
    <ligand>
        <name>ATP</name>
        <dbReference type="ChEBI" id="CHEBI:30616"/>
    </ligand>
</feature>
<feature type="region of interest" description="Disordered" evidence="16">
    <location>
        <begin position="216"/>
        <end position="235"/>
    </location>
</feature>
<comment type="similarity">
    <text evidence="2 15">Belongs to the cation transport ATPase (P-type) (TC 3.A.3) family. Type IV subfamily.</text>
</comment>
<dbReference type="FunFam" id="3.40.50.1000:FF:000001">
    <property type="entry name" value="Phospholipid-transporting ATPase IC"/>
    <property type="match status" value="1"/>
</dbReference>
<dbReference type="EC" id="7.6.2.1" evidence="15"/>
<evidence type="ECO:0000256" key="7">
    <source>
        <dbReference type="ARBA" id="ARBA00022842"/>
    </source>
</evidence>
<organism evidence="21">
    <name type="scientific">Thrips palmi</name>
    <name type="common">Melon thrips</name>
    <dbReference type="NCBI Taxonomy" id="161013"/>
    <lineage>
        <taxon>Eukaryota</taxon>
        <taxon>Metazoa</taxon>
        <taxon>Ecdysozoa</taxon>
        <taxon>Arthropoda</taxon>
        <taxon>Hexapoda</taxon>
        <taxon>Insecta</taxon>
        <taxon>Pterygota</taxon>
        <taxon>Neoptera</taxon>
        <taxon>Paraneoptera</taxon>
        <taxon>Thysanoptera</taxon>
        <taxon>Terebrantia</taxon>
        <taxon>Thripoidea</taxon>
        <taxon>Thripidae</taxon>
        <taxon>Thrips</taxon>
    </lineage>
</organism>
<dbReference type="GO" id="GO:0005524">
    <property type="term" value="F:ATP binding"/>
    <property type="evidence" value="ECO:0007669"/>
    <property type="project" value="UniProtKB-UniRule"/>
</dbReference>
<dbReference type="SUPFAM" id="SSF81665">
    <property type="entry name" value="Calcium ATPase, transmembrane domain M"/>
    <property type="match status" value="1"/>
</dbReference>
<proteinExistence type="inferred from homology"/>
<dbReference type="InterPro" id="IPR023299">
    <property type="entry name" value="ATPase_P-typ_cyto_dom_N"/>
</dbReference>
<evidence type="ECO:0000256" key="15">
    <source>
        <dbReference type="RuleBase" id="RU362033"/>
    </source>
</evidence>
<dbReference type="InterPro" id="IPR023214">
    <property type="entry name" value="HAD_sf"/>
</dbReference>
<evidence type="ECO:0000259" key="18">
    <source>
        <dbReference type="Pfam" id="PF16212"/>
    </source>
</evidence>
<dbReference type="FunFam" id="2.70.150.10:FF:000054">
    <property type="entry name" value="Phospholipid-transporting ATPase"/>
    <property type="match status" value="1"/>
</dbReference>
<dbReference type="GO" id="GO:0140326">
    <property type="term" value="F:ATPase-coupled intramembrane lipid transporter activity"/>
    <property type="evidence" value="ECO:0007669"/>
    <property type="project" value="UniProtKB-EC"/>
</dbReference>
<dbReference type="RefSeq" id="XP_034247086.1">
    <property type="nucleotide sequence ID" value="XM_034391195.1"/>
</dbReference>
<evidence type="ECO:0000256" key="13">
    <source>
        <dbReference type="PIRSR" id="PIRSR606539-2"/>
    </source>
</evidence>
<feature type="binding site" evidence="13">
    <location>
        <position position="1138"/>
    </location>
    <ligand>
        <name>ATP</name>
        <dbReference type="ChEBI" id="CHEBI:30616"/>
    </ligand>
</feature>
<dbReference type="Gene3D" id="3.40.50.1000">
    <property type="entry name" value="HAD superfamily/HAD-like"/>
    <property type="match status" value="2"/>
</dbReference>
<evidence type="ECO:0000256" key="3">
    <source>
        <dbReference type="ARBA" id="ARBA00022692"/>
    </source>
</evidence>
<dbReference type="Pfam" id="PF16209">
    <property type="entry name" value="PhoLip_ATPase_N"/>
    <property type="match status" value="1"/>
</dbReference>
<evidence type="ECO:0000256" key="8">
    <source>
        <dbReference type="ARBA" id="ARBA00022967"/>
    </source>
</evidence>
<dbReference type="InterPro" id="IPR023298">
    <property type="entry name" value="ATPase_P-typ_TM_dom_sf"/>
</dbReference>
<keyword evidence="5 13" id="KW-0547">Nucleotide-binding</keyword>
<feature type="region of interest" description="Disordered" evidence="16">
    <location>
        <begin position="883"/>
        <end position="903"/>
    </location>
</feature>
<evidence type="ECO:0000256" key="1">
    <source>
        <dbReference type="ARBA" id="ARBA00004141"/>
    </source>
</evidence>
<dbReference type="SFLD" id="SFLDF00027">
    <property type="entry name" value="p-type_atpase"/>
    <property type="match status" value="1"/>
</dbReference>
<accession>A0A6P8Z9E7</accession>
<dbReference type="GO" id="GO:0000287">
    <property type="term" value="F:magnesium ion binding"/>
    <property type="evidence" value="ECO:0007669"/>
    <property type="project" value="UniProtKB-UniRule"/>
</dbReference>
<dbReference type="GO" id="GO:0045332">
    <property type="term" value="P:phospholipid translocation"/>
    <property type="evidence" value="ECO:0007669"/>
    <property type="project" value="TreeGrafter"/>
</dbReference>
<dbReference type="Gene3D" id="3.40.1110.10">
    <property type="entry name" value="Calcium-transporting ATPase, cytoplasmic domain N"/>
    <property type="match status" value="2"/>
</dbReference>
<dbReference type="Pfam" id="PF13246">
    <property type="entry name" value="Cation_ATPase"/>
    <property type="match status" value="1"/>
</dbReference>
<feature type="transmembrane region" description="Helical" evidence="15">
    <location>
        <begin position="1508"/>
        <end position="1531"/>
    </location>
</feature>
<feature type="region of interest" description="Disordered" evidence="16">
    <location>
        <begin position="1"/>
        <end position="179"/>
    </location>
</feature>
<keyword evidence="19" id="KW-1185">Reference proteome</keyword>
<dbReference type="KEGG" id="tpal:117648609"/>
<feature type="transmembrane region" description="Helical" evidence="15">
    <location>
        <begin position="1369"/>
        <end position="1389"/>
    </location>
</feature>
<feature type="transmembrane region" description="Helical" evidence="15">
    <location>
        <begin position="1479"/>
        <end position="1501"/>
    </location>
</feature>
<dbReference type="RefSeq" id="XP_034247085.1">
    <property type="nucleotide sequence ID" value="XM_034391194.1"/>
</dbReference>
<dbReference type="InterPro" id="IPR001757">
    <property type="entry name" value="P_typ_ATPase"/>
</dbReference>
<keyword evidence="7 14" id="KW-0460">Magnesium</keyword>
<feature type="active site" description="4-aspartylphosphate intermediate" evidence="12">
    <location>
        <position position="600"/>
    </location>
</feature>
<feature type="binding site" evidence="13">
    <location>
        <position position="601"/>
    </location>
    <ligand>
        <name>ATP</name>
        <dbReference type="ChEBI" id="CHEBI:30616"/>
    </ligand>
</feature>
<evidence type="ECO:0000256" key="12">
    <source>
        <dbReference type="PIRSR" id="PIRSR606539-1"/>
    </source>
</evidence>
<feature type="region of interest" description="Disordered" evidence="16">
    <location>
        <begin position="827"/>
        <end position="865"/>
    </location>
</feature>
<dbReference type="SUPFAM" id="SSF56784">
    <property type="entry name" value="HAD-like"/>
    <property type="match status" value="1"/>
</dbReference>
<keyword evidence="4 14" id="KW-0479">Metal-binding</keyword>
<dbReference type="GeneID" id="117648609"/>
<name>A0A6P8Z9E7_THRPL</name>
<dbReference type="OrthoDB" id="377733at2759"/>
<evidence type="ECO:0000256" key="9">
    <source>
        <dbReference type="ARBA" id="ARBA00022989"/>
    </source>
</evidence>
<evidence type="ECO:0000256" key="11">
    <source>
        <dbReference type="ARBA" id="ARBA00034036"/>
    </source>
</evidence>
<evidence type="ECO:0000256" key="5">
    <source>
        <dbReference type="ARBA" id="ARBA00022741"/>
    </source>
</evidence>
<feature type="binding site" evidence="14">
    <location>
        <position position="600"/>
    </location>
    <ligand>
        <name>Mg(2+)</name>
        <dbReference type="ChEBI" id="CHEBI:18420"/>
    </ligand>
</feature>
<dbReference type="GO" id="GO:0005886">
    <property type="term" value="C:plasma membrane"/>
    <property type="evidence" value="ECO:0007669"/>
    <property type="project" value="TreeGrafter"/>
</dbReference>
<dbReference type="InterPro" id="IPR008250">
    <property type="entry name" value="ATPase_P-typ_transduc_dom_A_sf"/>
</dbReference>
<dbReference type="InterPro" id="IPR044492">
    <property type="entry name" value="P_typ_ATPase_HD_dom"/>
</dbReference>
<evidence type="ECO:0000256" key="6">
    <source>
        <dbReference type="ARBA" id="ARBA00022840"/>
    </source>
</evidence>
<gene>
    <name evidence="20 21" type="primary">LOC117648609</name>
</gene>
<feature type="binding site" evidence="13">
    <location>
        <position position="1315"/>
    </location>
    <ligand>
        <name>ATP</name>
        <dbReference type="ChEBI" id="CHEBI:30616"/>
    </ligand>
</feature>
<dbReference type="NCBIfam" id="TIGR01652">
    <property type="entry name" value="ATPase-Plipid"/>
    <property type="match status" value="2"/>
</dbReference>
<feature type="transmembrane region" description="Helical" evidence="15">
    <location>
        <begin position="533"/>
        <end position="554"/>
    </location>
</feature>
<feature type="compositionally biased region" description="Polar residues" evidence="16">
    <location>
        <begin position="110"/>
        <end position="123"/>
    </location>
</feature>
<feature type="binding site" evidence="13">
    <location>
        <position position="1291"/>
    </location>
    <ligand>
        <name>ATP</name>
        <dbReference type="ChEBI" id="CHEBI:30616"/>
    </ligand>
</feature>
<dbReference type="InterPro" id="IPR032631">
    <property type="entry name" value="P-type_ATPase_N"/>
</dbReference>
<feature type="binding site" evidence="13">
    <location>
        <position position="1314"/>
    </location>
    <ligand>
        <name>ATP</name>
        <dbReference type="ChEBI" id="CHEBI:30616"/>
    </ligand>
</feature>
<evidence type="ECO:0000256" key="10">
    <source>
        <dbReference type="ARBA" id="ARBA00023136"/>
    </source>
</evidence>
<dbReference type="SFLD" id="SFLDS00003">
    <property type="entry name" value="Haloacid_Dehalogenase"/>
    <property type="match status" value="1"/>
</dbReference>
<dbReference type="InterPro" id="IPR006539">
    <property type="entry name" value="P-type_ATPase_IV"/>
</dbReference>
<evidence type="ECO:0000313" key="21">
    <source>
        <dbReference type="RefSeq" id="XP_034247086.1"/>
    </source>
</evidence>
<dbReference type="InterPro" id="IPR036412">
    <property type="entry name" value="HAD-like_sf"/>
</dbReference>
<dbReference type="InterPro" id="IPR032630">
    <property type="entry name" value="P_typ_ATPase_c"/>
</dbReference>
<comment type="cofactor">
    <cofactor evidence="14">
        <name>Mg(2+)</name>
        <dbReference type="ChEBI" id="CHEBI:18420"/>
    </cofactor>
</comment>
<feature type="binding site" evidence="14">
    <location>
        <position position="1311"/>
    </location>
    <ligand>
        <name>Mg(2+)</name>
        <dbReference type="ChEBI" id="CHEBI:18420"/>
    </ligand>
</feature>
<keyword evidence="6 13" id="KW-0067">ATP-binding</keyword>
<evidence type="ECO:0000313" key="19">
    <source>
        <dbReference type="Proteomes" id="UP000515158"/>
    </source>
</evidence>
<dbReference type="NCBIfam" id="TIGR01494">
    <property type="entry name" value="ATPase_P-type"/>
    <property type="match status" value="1"/>
</dbReference>
<dbReference type="GO" id="GO:0016887">
    <property type="term" value="F:ATP hydrolysis activity"/>
    <property type="evidence" value="ECO:0007669"/>
    <property type="project" value="InterPro"/>
</dbReference>
<dbReference type="InterPro" id="IPR018303">
    <property type="entry name" value="ATPase_P-typ_P_site"/>
</dbReference>
<dbReference type="PROSITE" id="PS00154">
    <property type="entry name" value="ATPASE_E1_E2"/>
    <property type="match status" value="1"/>
</dbReference>
<keyword evidence="3 15" id="KW-0812">Transmembrane</keyword>
<feature type="transmembrane region" description="Helical" evidence="15">
    <location>
        <begin position="1451"/>
        <end position="1473"/>
    </location>
</feature>
<feature type="binding site" evidence="14">
    <location>
        <position position="1315"/>
    </location>
    <ligand>
        <name>Mg(2+)</name>
        <dbReference type="ChEBI" id="CHEBI:18420"/>
    </ligand>
</feature>
<feature type="compositionally biased region" description="Low complexity" evidence="16">
    <location>
        <begin position="48"/>
        <end position="65"/>
    </location>
</feature>
<feature type="domain" description="P-type ATPase N-terminal" evidence="17">
    <location>
        <begin position="233"/>
        <end position="285"/>
    </location>
</feature>
<keyword evidence="9 15" id="KW-1133">Transmembrane helix</keyword>
<feature type="binding site" evidence="13">
    <location>
        <position position="993"/>
    </location>
    <ligand>
        <name>ATP</name>
        <dbReference type="ChEBI" id="CHEBI:30616"/>
    </ligand>
</feature>
<feature type="compositionally biased region" description="Polar residues" evidence="16">
    <location>
        <begin position="28"/>
        <end position="40"/>
    </location>
</feature>
<feature type="binding site" evidence="13">
    <location>
        <position position="1139"/>
    </location>
    <ligand>
        <name>ATP</name>
        <dbReference type="ChEBI" id="CHEBI:30616"/>
    </ligand>
</feature>
<feature type="binding site" evidence="14">
    <location>
        <position position="602"/>
    </location>
    <ligand>
        <name>Mg(2+)</name>
        <dbReference type="ChEBI" id="CHEBI:18420"/>
    </ligand>
</feature>
<dbReference type="Gene3D" id="2.70.150.10">
    <property type="entry name" value="Calcium-transporting ATPase, cytoplasmic transduction domain A"/>
    <property type="match status" value="1"/>
</dbReference>
<feature type="binding site" evidence="13">
    <location>
        <position position="1137"/>
    </location>
    <ligand>
        <name>ATP</name>
        <dbReference type="ChEBI" id="CHEBI:30616"/>
    </ligand>
</feature>
<reference evidence="20 21" key="1">
    <citation type="submission" date="2025-04" db="UniProtKB">
        <authorList>
            <consortium name="RefSeq"/>
        </authorList>
    </citation>
    <scope>IDENTIFICATION</scope>
    <source>
        <tissue evidence="20 21">Total insect</tissue>
    </source>
</reference>
<evidence type="ECO:0000259" key="17">
    <source>
        <dbReference type="Pfam" id="PF16209"/>
    </source>
</evidence>
<protein>
    <recommendedName>
        <fullName evidence="15">Phospholipid-transporting ATPase</fullName>
        <ecNumber evidence="15">7.6.2.1</ecNumber>
    </recommendedName>
</protein>
<dbReference type="PANTHER" id="PTHR24092">
    <property type="entry name" value="PROBABLE PHOSPHOLIPID-TRANSPORTING ATPASE"/>
    <property type="match status" value="1"/>
</dbReference>
<comment type="catalytic activity">
    <reaction evidence="11 15">
        <text>ATP + H2O + phospholipidSide 1 = ADP + phosphate + phospholipidSide 2.</text>
        <dbReference type="EC" id="7.6.2.1"/>
    </reaction>
</comment>
<feature type="transmembrane region" description="Helical" evidence="15">
    <location>
        <begin position="485"/>
        <end position="507"/>
    </location>
</feature>
<feature type="domain" description="P-type ATPase C-terminal" evidence="18">
    <location>
        <begin position="1337"/>
        <end position="1582"/>
    </location>
</feature>
<dbReference type="Pfam" id="PF16212">
    <property type="entry name" value="PhoLip_ATPase_C"/>
    <property type="match status" value="1"/>
</dbReference>
<comment type="subcellular location">
    <subcellularLocation>
        <location evidence="1 15">Membrane</location>
        <topology evidence="1 15">Multi-pass membrane protein</topology>
    </subcellularLocation>
</comment>
<feature type="transmembrane region" description="Helical" evidence="15">
    <location>
        <begin position="1401"/>
        <end position="1421"/>
    </location>
</feature>
<keyword evidence="10 15" id="KW-0472">Membrane</keyword>
<evidence type="ECO:0000256" key="14">
    <source>
        <dbReference type="PIRSR" id="PIRSR606539-3"/>
    </source>
</evidence>
<feature type="binding site" evidence="13">
    <location>
        <position position="1017"/>
    </location>
    <ligand>
        <name>ATP</name>
        <dbReference type="ChEBI" id="CHEBI:30616"/>
    </ligand>
</feature>
<feature type="compositionally biased region" description="Low complexity" evidence="16">
    <location>
        <begin position="79"/>
        <end position="96"/>
    </location>
</feature>
<dbReference type="Proteomes" id="UP000515158">
    <property type="component" value="Unplaced"/>
</dbReference>
<keyword evidence="8 15" id="KW-1278">Translocase</keyword>
<evidence type="ECO:0000313" key="20">
    <source>
        <dbReference type="RefSeq" id="XP_034247085.1"/>
    </source>
</evidence>
<feature type="binding site" evidence="13">
    <location>
        <position position="951"/>
    </location>
    <ligand>
        <name>ATP</name>
        <dbReference type="ChEBI" id="CHEBI:30616"/>
    </ligand>
</feature>
<evidence type="ECO:0000256" key="16">
    <source>
        <dbReference type="SAM" id="MobiDB-lite"/>
    </source>
</evidence>
<dbReference type="Gene3D" id="1.20.1110.10">
    <property type="entry name" value="Calcium-transporting ATPase, transmembrane domain"/>
    <property type="match status" value="1"/>
</dbReference>
<dbReference type="SUPFAM" id="SSF81660">
    <property type="entry name" value="Metal cation-transporting ATPase, ATP-binding domain N"/>
    <property type="match status" value="1"/>
</dbReference>
<dbReference type="SUPFAM" id="SSF81653">
    <property type="entry name" value="Calcium ATPase, transduction domain A"/>
    <property type="match status" value="1"/>
</dbReference>
<sequence>MMSKPGSGEFAPKAEVEDFTLPPCPGEESSNGIPVPSSSGAMGAMEVGPASRSSAGSAPQSAGSMGHVGRGHMRSASHGGVAASGLTSSGSTGLVSRPSALKSSRGHQRAFSQGQIEGTSDSAGLQRGHSRVGSRTDFILPPGHRDTEGNDAGNRAPGTSAHKAGRGHSRQASRSESIYTLRNNMGVPFQRRMINFILRRAEKTEFERPSYRTIVPNHLVPPKTPPKLHPNGKTVNNRIRTTKYTVLSFLPKNLLEQFHRVANLYFIFIILLNWFPEINAFGKEVAMIPVMFVLGVTAIKDLFEDRRRKASDKRINNSTCRVYVSEAGRYRRLLWQDLRVGDLVHLSNNEVIPADVLLLRSSDPNGMCYIDTCNLDGETNLKPRQVARGFVDKYRTFEPSLFRSKVEVDPPTTKMYRFHGTLVHPSGATVPVGTENLLLRECVLKNTDFVEGIVVYAGHESKAMLNNGGPRYKRSKLERQMNMDIIWCVVILIVLCVVGAVGCRFWLQGYDPEEFIPFIPNLIQRTPSCEGFLAFWTFIIILQIMIPLSLYVSIEMTKLAQVYHIHHNKDLYDPLTDKRIECRALNITEELGQVQYIFSDKTGTLTENKMLFRRCAIGGVDYNHPPPENIETLRLRPGIPIPVTVNPVLLEELAQLSMSHKSKDVVDFTQEMASDSDYVGSQSANDNAKDAGGAASAALVGRSAHSQKLQEFLLVLAICNTVVVARHPHHDMMNDSGVIESNPVPNLFDPNNSITVEPITEETTPTTSKHPHSAGARAGTSSAHPNAPSTSGKFLFHSQENISASNSSTPNMTPQTIYGDKYTRLTESRSVTPSPPPLSALSSTPQPIPSKSMLNQMKASSVPTPVDSTPVVGFSSLGNTSASFPTPSHLQPSPPISRKKKSALRPRLLNVPPFISLTSRRGSSAPALSQGRTTPIMGDLKPIFEAESPDEIALVEAAYSYNCRLVRKSAHYATLFVPGEGLMEFELLQVLPFDSSRKCMSVVIRHPHTREIILYSKGADSTILTLLAPTDDSAMKHMIMRTQQHLNSYAKQGLRVLVMAKRILSEQFYANWVRTKGEIEMINDHREREKRTRELYSSMENSLVLLGATGIEDRLQEGVPETIAALLSAGIVLWVLTGDKPETAINVAYSAKLFSPQMELLKISARSKEAAERTIAFYLAEIERDNPPVVINPPLLTGGTNVTRMRVGGAGIHPKPNERVDAVPPSHNNARPMPTMSHSAGVRMSRKRALVVDGKSLTYILDRRSKLQKPFLELTRHCSSVLCCRATPLQKAYIVRVVKEQLKMRTLAVGDGANDVSMIQTADIGIGISGQEGMQAVMASDFALSRFKYLERFLLVHGHWCYHRLASMILYFFYKNATFVFLIFWYQLYCGYSGQIMLDDMFLMLFNLMFSSFAPFAIGIYDQDAPEEILLAQPHLYRQGRLGRVYKPHSFWVTMADCLYQSLVVFFVARGAYNDSDVGLWQFGTTVTTSCMFIMVLQAAIEIRSWTIIHLAAIVLSLVIYFAFTILYNSIRIPYIGYSTSYGAVLKAFSSPVHWSVVALSIVTALLPRFVMRSLETRLFPNDVTRALIDWQRARRRGEDMLVSWSKSTSVSSVFRSTVEPVKKCTYVNPLTAVG</sequence>
<feature type="binding site" evidence="13">
    <location>
        <position position="1285"/>
    </location>
    <ligand>
        <name>ATP</name>
        <dbReference type="ChEBI" id="CHEBI:30616"/>
    </ligand>
</feature>
<feature type="region of interest" description="Disordered" evidence="16">
    <location>
        <begin position="761"/>
        <end position="793"/>
    </location>
</feature>
<dbReference type="SFLD" id="SFLDG00002">
    <property type="entry name" value="C1.7:_P-type_atpase_like"/>
    <property type="match status" value="1"/>
</dbReference>